<organism evidence="4 5">
    <name type="scientific">Desertihabitans brevis</name>
    <dbReference type="NCBI Taxonomy" id="2268447"/>
    <lineage>
        <taxon>Bacteria</taxon>
        <taxon>Bacillati</taxon>
        <taxon>Actinomycetota</taxon>
        <taxon>Actinomycetes</taxon>
        <taxon>Propionibacteriales</taxon>
        <taxon>Propionibacteriaceae</taxon>
        <taxon>Desertihabitans</taxon>
    </lineage>
</organism>
<accession>A0A367YW76</accession>
<evidence type="ECO:0000256" key="2">
    <source>
        <dbReference type="SAM" id="MobiDB-lite"/>
    </source>
</evidence>
<dbReference type="InterPro" id="IPR006016">
    <property type="entry name" value="UspA"/>
</dbReference>
<dbReference type="SUPFAM" id="SSF52402">
    <property type="entry name" value="Adenine nucleotide alpha hydrolases-like"/>
    <property type="match status" value="1"/>
</dbReference>
<dbReference type="RefSeq" id="WP_114127067.1">
    <property type="nucleotide sequence ID" value="NZ_QOUI01000007.1"/>
</dbReference>
<protein>
    <submittedName>
        <fullName evidence="4">Universal stress protein</fullName>
    </submittedName>
</protein>
<dbReference type="Pfam" id="PF00582">
    <property type="entry name" value="Usp"/>
    <property type="match status" value="1"/>
</dbReference>
<gene>
    <name evidence="4" type="ORF">DT076_12845</name>
</gene>
<comment type="similarity">
    <text evidence="1">Belongs to the universal stress protein A family.</text>
</comment>
<evidence type="ECO:0000313" key="4">
    <source>
        <dbReference type="EMBL" id="RCK69211.1"/>
    </source>
</evidence>
<dbReference type="InterPro" id="IPR006015">
    <property type="entry name" value="Universal_stress_UspA"/>
</dbReference>
<comment type="caution">
    <text evidence="4">The sequence shown here is derived from an EMBL/GenBank/DDBJ whole genome shotgun (WGS) entry which is preliminary data.</text>
</comment>
<dbReference type="PANTHER" id="PTHR46268:SF6">
    <property type="entry name" value="UNIVERSAL STRESS PROTEIN UP12"/>
    <property type="match status" value="1"/>
</dbReference>
<evidence type="ECO:0000256" key="1">
    <source>
        <dbReference type="ARBA" id="ARBA00008791"/>
    </source>
</evidence>
<dbReference type="Gene3D" id="3.40.50.12370">
    <property type="match status" value="1"/>
</dbReference>
<proteinExistence type="inferred from homology"/>
<dbReference type="PRINTS" id="PR01438">
    <property type="entry name" value="UNVRSLSTRESS"/>
</dbReference>
<dbReference type="PANTHER" id="PTHR46268">
    <property type="entry name" value="STRESS RESPONSE PROTEIN NHAX"/>
    <property type="match status" value="1"/>
</dbReference>
<feature type="region of interest" description="Disordered" evidence="2">
    <location>
        <begin position="76"/>
        <end position="104"/>
    </location>
</feature>
<evidence type="ECO:0000259" key="3">
    <source>
        <dbReference type="Pfam" id="PF00582"/>
    </source>
</evidence>
<dbReference type="AlphaFoldDB" id="A0A367YW76"/>
<keyword evidence="5" id="KW-1185">Reference proteome</keyword>
<dbReference type="EMBL" id="QOUI01000007">
    <property type="protein sequence ID" value="RCK69211.1"/>
    <property type="molecule type" value="Genomic_DNA"/>
</dbReference>
<feature type="domain" description="UspA" evidence="3">
    <location>
        <begin position="13"/>
        <end position="176"/>
    </location>
</feature>
<evidence type="ECO:0000313" key="5">
    <source>
        <dbReference type="Proteomes" id="UP000252770"/>
    </source>
</evidence>
<reference evidence="4 5" key="1">
    <citation type="submission" date="2018-07" db="EMBL/GenBank/DDBJ databases">
        <title>Desertimonas flava gen. nov. sp. nov.</title>
        <authorList>
            <person name="Liu S."/>
        </authorList>
    </citation>
    <scope>NUCLEOTIDE SEQUENCE [LARGE SCALE GENOMIC DNA]</scope>
    <source>
        <strain evidence="4 5">16Sb5-5</strain>
    </source>
</reference>
<dbReference type="Proteomes" id="UP000252770">
    <property type="component" value="Unassembled WGS sequence"/>
</dbReference>
<sequence length="180" mass="18535">MTEDEMARDGGGRTVVVALDGSESARAALAWAARHARLTQQPLRAVHVTTWSVDDTLVAADTALADPGLTGPGVGALGRTAALGTPEADVPEDQPEGSPEAPESVTRAFDAVDPEDDWRLDVIGSADVGTTLLEESAGADLLVIGTGEHTGLDRLVSGSVSHHCLSRSTVPVVAVPTVQR</sequence>
<name>A0A367YW76_9ACTN</name>